<evidence type="ECO:0000313" key="1">
    <source>
        <dbReference type="EMBL" id="CAD7638757.1"/>
    </source>
</evidence>
<protein>
    <submittedName>
        <fullName evidence="1">Uncharacterized protein</fullName>
    </submittedName>
</protein>
<accession>A0A7R9QC58</accession>
<proteinExistence type="predicted"/>
<evidence type="ECO:0000313" key="2">
    <source>
        <dbReference type="Proteomes" id="UP000728032"/>
    </source>
</evidence>
<reference evidence="1" key="1">
    <citation type="submission" date="2020-11" db="EMBL/GenBank/DDBJ databases">
        <authorList>
            <person name="Tran Van P."/>
        </authorList>
    </citation>
    <scope>NUCLEOTIDE SEQUENCE</scope>
</reference>
<dbReference type="Proteomes" id="UP000728032">
    <property type="component" value="Unassembled WGS sequence"/>
</dbReference>
<sequence length="62" mass="7086">MIELDELKVVHQMECTYLQEVSDVSAVSDVKRYAHIYSTLQLTVTDSCPTLMDTICMICKDK</sequence>
<name>A0A7R9QC58_9ACAR</name>
<keyword evidence="2" id="KW-1185">Reference proteome</keyword>
<dbReference type="AlphaFoldDB" id="A0A7R9QC58"/>
<dbReference type="EMBL" id="OC915123">
    <property type="protein sequence ID" value="CAD7638757.1"/>
    <property type="molecule type" value="Genomic_DNA"/>
</dbReference>
<gene>
    <name evidence="1" type="ORF">ONB1V03_LOCUS1582</name>
</gene>
<dbReference type="EMBL" id="CAJPVJ010000298">
    <property type="protein sequence ID" value="CAG2161981.1"/>
    <property type="molecule type" value="Genomic_DNA"/>
</dbReference>
<organism evidence="1">
    <name type="scientific">Oppiella nova</name>
    <dbReference type="NCBI Taxonomy" id="334625"/>
    <lineage>
        <taxon>Eukaryota</taxon>
        <taxon>Metazoa</taxon>
        <taxon>Ecdysozoa</taxon>
        <taxon>Arthropoda</taxon>
        <taxon>Chelicerata</taxon>
        <taxon>Arachnida</taxon>
        <taxon>Acari</taxon>
        <taxon>Acariformes</taxon>
        <taxon>Sarcoptiformes</taxon>
        <taxon>Oribatida</taxon>
        <taxon>Brachypylina</taxon>
        <taxon>Oppioidea</taxon>
        <taxon>Oppiidae</taxon>
        <taxon>Oppiella</taxon>
    </lineage>
</organism>